<keyword evidence="2" id="KW-1185">Reference proteome</keyword>
<name>A0A9E8FR46_9GAMM</name>
<dbReference type="Proteomes" id="UP000596074">
    <property type="component" value="Chromosome"/>
</dbReference>
<gene>
    <name evidence="1" type="ORF">GJQ55_08870</name>
</gene>
<dbReference type="EMBL" id="CP046056">
    <property type="protein sequence ID" value="QQD24565.1"/>
    <property type="molecule type" value="Genomic_DNA"/>
</dbReference>
<organism evidence="1 2">
    <name type="scientific">Venatoribacter cucullus</name>
    <dbReference type="NCBI Taxonomy" id="2661630"/>
    <lineage>
        <taxon>Bacteria</taxon>
        <taxon>Pseudomonadati</taxon>
        <taxon>Pseudomonadota</taxon>
        <taxon>Gammaproteobacteria</taxon>
        <taxon>Oceanospirillales</taxon>
        <taxon>Oceanospirillaceae</taxon>
        <taxon>Venatoribacter</taxon>
    </lineage>
</organism>
<evidence type="ECO:0000313" key="2">
    <source>
        <dbReference type="Proteomes" id="UP000596074"/>
    </source>
</evidence>
<sequence>MTLEQLIKALTPEIYQNLRTAIELGRWPDGRKLEAEQRELCMEAVIYYEQLHDLPANMRVGYMEDACKSEGKHDHDDDQDDVQILTLH</sequence>
<evidence type="ECO:0000313" key="1">
    <source>
        <dbReference type="EMBL" id="QQD24565.1"/>
    </source>
</evidence>
<dbReference type="KEGG" id="vcw:GJQ55_08870"/>
<accession>A0A9E8FR46</accession>
<dbReference type="Pfam" id="PF07023">
    <property type="entry name" value="DUF1315"/>
    <property type="match status" value="1"/>
</dbReference>
<dbReference type="RefSeq" id="WP_228344623.1">
    <property type="nucleotide sequence ID" value="NZ_CP045550.1"/>
</dbReference>
<reference evidence="1 2" key="1">
    <citation type="submission" date="2019-11" db="EMBL/GenBank/DDBJ databases">
        <title>Venatorbacter sp. nov. a predator of Campylobacter and other Gram-negative bacteria.</title>
        <authorList>
            <person name="Saeedi A."/>
            <person name="Cummings N.J."/>
            <person name="Connerton I.F."/>
            <person name="Connerton P.L."/>
        </authorList>
    </citation>
    <scope>NUCLEOTIDE SEQUENCE [LARGE SCALE GENOMIC DNA]</scope>
    <source>
        <strain evidence="1">XL5</strain>
    </source>
</reference>
<protein>
    <submittedName>
        <fullName evidence="1">DUF1315 family protein</fullName>
    </submittedName>
</protein>
<dbReference type="InterPro" id="IPR009749">
    <property type="entry name" value="DUF1315"/>
</dbReference>
<dbReference type="AlphaFoldDB" id="A0A9E8FR46"/>
<proteinExistence type="predicted"/>